<sequence>MPLADVAPDSVTILDADELDLRGTKAAIDEDRLAQRNARGSIIYDGLLVDHSLSREASD</sequence>
<reference evidence="2" key="1">
    <citation type="submission" date="2018-02" db="EMBL/GenBank/DDBJ databases">
        <title>Draft genome sequencing of Rhodococcus opacus KU647198.</title>
        <authorList>
            <person name="Zheng B.-X."/>
        </authorList>
    </citation>
    <scope>NUCLEOTIDE SEQUENCE [LARGE SCALE GENOMIC DNA]</scope>
    <source>
        <strain evidence="2">04-OD7</strain>
    </source>
</reference>
<organism evidence="1 2">
    <name type="scientific">Rhodococcus opacus</name>
    <name type="common">Nocardia opaca</name>
    <dbReference type="NCBI Taxonomy" id="37919"/>
    <lineage>
        <taxon>Bacteria</taxon>
        <taxon>Bacillati</taxon>
        <taxon>Actinomycetota</taxon>
        <taxon>Actinomycetes</taxon>
        <taxon>Mycobacteriales</taxon>
        <taxon>Nocardiaceae</taxon>
        <taxon>Rhodococcus</taxon>
    </lineage>
</organism>
<name>A0A2S8IUE3_RHOOP</name>
<dbReference type="Proteomes" id="UP000239290">
    <property type="component" value="Unassembled WGS sequence"/>
</dbReference>
<dbReference type="AlphaFoldDB" id="A0A2S8IUE3"/>
<dbReference type="EMBL" id="PUIO01000050">
    <property type="protein sequence ID" value="PQP18388.1"/>
    <property type="molecule type" value="Genomic_DNA"/>
</dbReference>
<evidence type="ECO:0000313" key="1">
    <source>
        <dbReference type="EMBL" id="PQP18388.1"/>
    </source>
</evidence>
<accession>A0A2S8IUE3</accession>
<comment type="caution">
    <text evidence="1">The sequence shown here is derived from an EMBL/GenBank/DDBJ whole genome shotgun (WGS) entry which is preliminary data.</text>
</comment>
<protein>
    <submittedName>
        <fullName evidence="1">Uncharacterized protein</fullName>
    </submittedName>
</protein>
<gene>
    <name evidence="1" type="ORF">C5613_32685</name>
</gene>
<proteinExistence type="predicted"/>
<evidence type="ECO:0000313" key="2">
    <source>
        <dbReference type="Proteomes" id="UP000239290"/>
    </source>
</evidence>